<name>A0A8H5W2A7_9HYPO</name>
<sequence>MSFFAPHLIPKKMGILFGLGICKHHPLYMQSIPKTARLSDITNEVGFWQACRSATALGKSEGNGARGDAATTPDGSNHGAAAIRKLGRRLCKSTSNAARRHTPRDGKETGVQNVDIITEESALIRLLTPKAGWDGE</sequence>
<evidence type="ECO:0000256" key="1">
    <source>
        <dbReference type="SAM" id="MobiDB-lite"/>
    </source>
</evidence>
<gene>
    <name evidence="2" type="ORF">FTJAE_3407</name>
</gene>
<evidence type="ECO:0000313" key="2">
    <source>
        <dbReference type="EMBL" id="KAF5642965.1"/>
    </source>
</evidence>
<evidence type="ECO:0000313" key="3">
    <source>
        <dbReference type="Proteomes" id="UP000530670"/>
    </source>
</evidence>
<dbReference type="Proteomes" id="UP000530670">
    <property type="component" value="Unassembled WGS sequence"/>
</dbReference>
<comment type="caution">
    <text evidence="2">The sequence shown here is derived from an EMBL/GenBank/DDBJ whole genome shotgun (WGS) entry which is preliminary data.</text>
</comment>
<feature type="region of interest" description="Disordered" evidence="1">
    <location>
        <begin position="93"/>
        <end position="113"/>
    </location>
</feature>
<accession>A0A8H5W2A7</accession>
<protein>
    <submittedName>
        <fullName evidence="2">Uncharacterized protein</fullName>
    </submittedName>
</protein>
<dbReference type="RefSeq" id="XP_037209492.1">
    <property type="nucleotide sequence ID" value="XM_037349701.1"/>
</dbReference>
<feature type="region of interest" description="Disordered" evidence="1">
    <location>
        <begin position="58"/>
        <end position="79"/>
    </location>
</feature>
<dbReference type="AlphaFoldDB" id="A0A8H5W2A7"/>
<dbReference type="GeneID" id="59301971"/>
<reference evidence="2 3" key="1">
    <citation type="submission" date="2020-05" db="EMBL/GenBank/DDBJ databases">
        <title>Identification and distribution of gene clusters putatively required for synthesis of sphingolipid metabolism inhibitors in phylogenetically diverse species of the filamentous fungus Fusarium.</title>
        <authorList>
            <person name="Kim H.-S."/>
            <person name="Busman M."/>
            <person name="Brown D.W."/>
            <person name="Divon H."/>
            <person name="Uhlig S."/>
            <person name="Proctor R.H."/>
        </authorList>
    </citation>
    <scope>NUCLEOTIDE SEQUENCE [LARGE SCALE GENOMIC DNA]</scope>
    <source>
        <strain evidence="2 3">NRRL 66243</strain>
    </source>
</reference>
<dbReference type="EMBL" id="JAAQRI010000065">
    <property type="protein sequence ID" value="KAF5642965.1"/>
    <property type="molecule type" value="Genomic_DNA"/>
</dbReference>
<proteinExistence type="predicted"/>
<keyword evidence="3" id="KW-1185">Reference proteome</keyword>
<organism evidence="2 3">
    <name type="scientific">Fusarium tjaetaba</name>
    <dbReference type="NCBI Taxonomy" id="1567544"/>
    <lineage>
        <taxon>Eukaryota</taxon>
        <taxon>Fungi</taxon>
        <taxon>Dikarya</taxon>
        <taxon>Ascomycota</taxon>
        <taxon>Pezizomycotina</taxon>
        <taxon>Sordariomycetes</taxon>
        <taxon>Hypocreomycetidae</taxon>
        <taxon>Hypocreales</taxon>
        <taxon>Nectriaceae</taxon>
        <taxon>Fusarium</taxon>
        <taxon>Fusarium fujikuroi species complex</taxon>
    </lineage>
</organism>